<accession>A0A075GMY0</accession>
<sequence length="170" mass="18853">MSADCIHVPRLAPAAMADDALPAPDSPVEERLLFLQENMVSFTTQFSMPIVEVSLVLSKYIRILLESLETAASRNDEELPARLTETWEVDVEGEAPGIDSFPLETLLGSLDEDRMDILDTLIRTILNETRLPFAPALTLLREWESMVRVQLANASGPGQLFSPIELPEGF</sequence>
<dbReference type="EMBL" id="KF900671">
    <property type="protein sequence ID" value="AIF03128.1"/>
    <property type="molecule type" value="Genomic_DNA"/>
</dbReference>
<organism evidence="1">
    <name type="scientific">uncultured marine group II/III euryarchaeote KM3_161_E03</name>
    <dbReference type="NCBI Taxonomy" id="1457914"/>
    <lineage>
        <taxon>Archaea</taxon>
        <taxon>Methanobacteriati</taxon>
        <taxon>Methanobacteriota</taxon>
        <taxon>environmental samples</taxon>
    </lineage>
</organism>
<evidence type="ECO:0000313" key="1">
    <source>
        <dbReference type="EMBL" id="AIF03128.1"/>
    </source>
</evidence>
<protein>
    <submittedName>
        <fullName evidence="1">Uncharacterized protein</fullName>
    </submittedName>
</protein>
<proteinExistence type="predicted"/>
<name>A0A075GMY0_9EURY</name>
<dbReference type="AlphaFoldDB" id="A0A075GMY0"/>
<reference evidence="1" key="1">
    <citation type="journal article" date="2014" name="Genome Biol. Evol.">
        <title>Pangenome evidence for extensive interdomain horizontal transfer affecting lineage core and shell genes in uncultured planktonic thaumarchaeota and euryarchaeota.</title>
        <authorList>
            <person name="Deschamps P."/>
            <person name="Zivanovic Y."/>
            <person name="Moreira D."/>
            <person name="Rodriguez-Valera F."/>
            <person name="Lopez-Garcia P."/>
        </authorList>
    </citation>
    <scope>NUCLEOTIDE SEQUENCE</scope>
</reference>